<gene>
    <name evidence="2" type="ORF">H5P27_13000</name>
</gene>
<evidence type="ECO:0000259" key="1">
    <source>
        <dbReference type="PROSITE" id="PS50814"/>
    </source>
</evidence>
<reference evidence="2 3" key="1">
    <citation type="submission" date="2020-07" db="EMBL/GenBank/DDBJ databases">
        <authorList>
            <person name="Feng X."/>
        </authorList>
    </citation>
    <scope>NUCLEOTIDE SEQUENCE [LARGE SCALE GENOMIC DNA]</scope>
    <source>
        <strain evidence="2 3">JCM23202</strain>
    </source>
</reference>
<accession>A0A7X1E920</accession>
<protein>
    <recommendedName>
        <fullName evidence="1">WIF domain-containing protein</fullName>
    </recommendedName>
</protein>
<dbReference type="Proteomes" id="UP000526501">
    <property type="component" value="Unassembled WGS sequence"/>
</dbReference>
<dbReference type="InterPro" id="IPR003306">
    <property type="entry name" value="WIF"/>
</dbReference>
<feature type="domain" description="WIF" evidence="1">
    <location>
        <begin position="103"/>
        <end position="179"/>
    </location>
</feature>
<sequence>MSASLQQLLTEQPPNASGVHEAVARHSEAIFGEFKGILPLLLGKREKGPFINLTLPNTVTESSEALLQTIADLIWVYDLRLISFVSAIRMQDDVTGETSMQALLITADKTHAFFQLPWKLEFDENSDISKFERSTASSDIIPREIWSQLFASKVTPDTRTISYDRLIERFGDAELLPQP</sequence>
<dbReference type="RefSeq" id="WP_185660830.1">
    <property type="nucleotide sequence ID" value="NZ_CAWPOO010000012.1"/>
</dbReference>
<evidence type="ECO:0000313" key="3">
    <source>
        <dbReference type="Proteomes" id="UP000526501"/>
    </source>
</evidence>
<proteinExistence type="predicted"/>
<dbReference type="AlphaFoldDB" id="A0A7X1E920"/>
<evidence type="ECO:0000313" key="2">
    <source>
        <dbReference type="EMBL" id="MBC2606964.1"/>
    </source>
</evidence>
<dbReference type="PROSITE" id="PS50814">
    <property type="entry name" value="WIF"/>
    <property type="match status" value="1"/>
</dbReference>
<keyword evidence="3" id="KW-1185">Reference proteome</keyword>
<organism evidence="2 3">
    <name type="scientific">Pelagicoccus albus</name>
    <dbReference type="NCBI Taxonomy" id="415222"/>
    <lineage>
        <taxon>Bacteria</taxon>
        <taxon>Pseudomonadati</taxon>
        <taxon>Verrucomicrobiota</taxon>
        <taxon>Opitutia</taxon>
        <taxon>Puniceicoccales</taxon>
        <taxon>Pelagicoccaceae</taxon>
        <taxon>Pelagicoccus</taxon>
    </lineage>
</organism>
<dbReference type="EMBL" id="JACHVC010000012">
    <property type="protein sequence ID" value="MBC2606964.1"/>
    <property type="molecule type" value="Genomic_DNA"/>
</dbReference>
<name>A0A7X1E920_9BACT</name>
<comment type="caution">
    <text evidence="2">The sequence shown here is derived from an EMBL/GenBank/DDBJ whole genome shotgun (WGS) entry which is preliminary data.</text>
</comment>